<dbReference type="InterPro" id="IPR038695">
    <property type="entry name" value="Saro_0823-like_sf"/>
</dbReference>
<dbReference type="PANTHER" id="PTHR37953:SF1">
    <property type="entry name" value="UPF0127 PROTEIN MJ1496"/>
    <property type="match status" value="1"/>
</dbReference>
<dbReference type="Proteomes" id="UP000176284">
    <property type="component" value="Unassembled WGS sequence"/>
</dbReference>
<keyword evidence="1" id="KW-0472">Membrane</keyword>
<gene>
    <name evidence="2" type="ORF">A3H63_00355</name>
</gene>
<dbReference type="Gene3D" id="2.60.120.1140">
    <property type="entry name" value="Protein of unknown function DUF192"/>
    <property type="match status" value="1"/>
</dbReference>
<sequence>MKRIKKIFLMTGLFFAFVVTSVIFTFITAKYKTTKVKIGDTVFSVEVAETVSQKAKGLSGRKGLGNNQGMLFVFNSFSEPSFWMLGMKFPIDIIWIKGGRVAGIERNIPADSLDLYYPPEPIDRALEISAGLSEKLNIRIGDALEVK</sequence>
<accession>A0A1G1ZRG1</accession>
<evidence type="ECO:0008006" key="4">
    <source>
        <dbReference type="Google" id="ProtNLM"/>
    </source>
</evidence>
<dbReference type="STRING" id="1798410.A3H63_00355"/>
<dbReference type="EMBL" id="MHJM01000028">
    <property type="protein sequence ID" value="OGY67313.1"/>
    <property type="molecule type" value="Genomic_DNA"/>
</dbReference>
<evidence type="ECO:0000256" key="1">
    <source>
        <dbReference type="SAM" id="Phobius"/>
    </source>
</evidence>
<dbReference type="PANTHER" id="PTHR37953">
    <property type="entry name" value="UPF0127 PROTEIN MJ1496"/>
    <property type="match status" value="1"/>
</dbReference>
<dbReference type="InterPro" id="IPR003795">
    <property type="entry name" value="DUF192"/>
</dbReference>
<comment type="caution">
    <text evidence="2">The sequence shown here is derived from an EMBL/GenBank/DDBJ whole genome shotgun (WGS) entry which is preliminary data.</text>
</comment>
<dbReference type="Pfam" id="PF02643">
    <property type="entry name" value="DUF192"/>
    <property type="match status" value="1"/>
</dbReference>
<keyword evidence="1" id="KW-1133">Transmembrane helix</keyword>
<organism evidence="2 3">
    <name type="scientific">Candidatus Harrisonbacteria bacterium RIFCSPLOWO2_02_FULL_45_10c</name>
    <dbReference type="NCBI Taxonomy" id="1798410"/>
    <lineage>
        <taxon>Bacteria</taxon>
        <taxon>Candidatus Harrisoniibacteriota</taxon>
    </lineage>
</organism>
<reference evidence="2 3" key="1">
    <citation type="journal article" date="2016" name="Nat. Commun.">
        <title>Thousands of microbial genomes shed light on interconnected biogeochemical processes in an aquifer system.</title>
        <authorList>
            <person name="Anantharaman K."/>
            <person name="Brown C.T."/>
            <person name="Hug L.A."/>
            <person name="Sharon I."/>
            <person name="Castelle C.J."/>
            <person name="Probst A.J."/>
            <person name="Thomas B.C."/>
            <person name="Singh A."/>
            <person name="Wilkins M.J."/>
            <person name="Karaoz U."/>
            <person name="Brodie E.L."/>
            <person name="Williams K.H."/>
            <person name="Hubbard S.S."/>
            <person name="Banfield J.F."/>
        </authorList>
    </citation>
    <scope>NUCLEOTIDE SEQUENCE [LARGE SCALE GENOMIC DNA]</scope>
</reference>
<evidence type="ECO:0000313" key="2">
    <source>
        <dbReference type="EMBL" id="OGY67313.1"/>
    </source>
</evidence>
<feature type="transmembrane region" description="Helical" evidence="1">
    <location>
        <begin position="7"/>
        <end position="27"/>
    </location>
</feature>
<proteinExistence type="predicted"/>
<keyword evidence="1" id="KW-0812">Transmembrane</keyword>
<name>A0A1G1ZRG1_9BACT</name>
<protein>
    <recommendedName>
        <fullName evidence="4">DUF192 domain-containing protein</fullName>
    </recommendedName>
</protein>
<evidence type="ECO:0000313" key="3">
    <source>
        <dbReference type="Proteomes" id="UP000176284"/>
    </source>
</evidence>
<dbReference type="AlphaFoldDB" id="A0A1G1ZRG1"/>